<dbReference type="Pfam" id="PF00990">
    <property type="entry name" value="GGDEF"/>
    <property type="match status" value="1"/>
</dbReference>
<gene>
    <name evidence="2" type="primary">csrD_3</name>
    <name evidence="2" type="ORF">NCTC10786_04025</name>
</gene>
<dbReference type="EMBL" id="UAVY01000007">
    <property type="protein sequence ID" value="SQB37260.1"/>
    <property type="molecule type" value="Genomic_DNA"/>
</dbReference>
<organism evidence="2 3">
    <name type="scientific">Citrobacter koseri</name>
    <name type="common">Citrobacter diversus</name>
    <dbReference type="NCBI Taxonomy" id="545"/>
    <lineage>
        <taxon>Bacteria</taxon>
        <taxon>Pseudomonadati</taxon>
        <taxon>Pseudomonadota</taxon>
        <taxon>Gammaproteobacteria</taxon>
        <taxon>Enterobacterales</taxon>
        <taxon>Enterobacteriaceae</taxon>
        <taxon>Citrobacter</taxon>
    </lineage>
</organism>
<proteinExistence type="predicted"/>
<feature type="domain" description="GGDEF" evidence="1">
    <location>
        <begin position="3"/>
        <end position="54"/>
    </location>
</feature>
<evidence type="ECO:0000313" key="3">
    <source>
        <dbReference type="Proteomes" id="UP000251584"/>
    </source>
</evidence>
<evidence type="ECO:0000259" key="1">
    <source>
        <dbReference type="Pfam" id="PF00990"/>
    </source>
</evidence>
<sequence>MGSHGVVMMIRLPDFNLLHDSWGRDLAEEQLFALINLLSTFIMRYPGSLLARYPPQRLCRPVAAPHIERSGEHRRAVIKSSRCITG</sequence>
<name>A0A2X2YFC2_CITKO</name>
<reference evidence="2 3" key="1">
    <citation type="submission" date="2018-06" db="EMBL/GenBank/DDBJ databases">
        <authorList>
            <consortium name="Pathogen Informatics"/>
            <person name="Doyle S."/>
        </authorList>
    </citation>
    <scope>NUCLEOTIDE SEQUENCE [LARGE SCALE GENOMIC DNA]</scope>
    <source>
        <strain evidence="2 3">NCTC10786</strain>
    </source>
</reference>
<accession>A0A2X2YFC2</accession>
<dbReference type="Proteomes" id="UP000251584">
    <property type="component" value="Unassembled WGS sequence"/>
</dbReference>
<dbReference type="InterPro" id="IPR000160">
    <property type="entry name" value="GGDEF_dom"/>
</dbReference>
<dbReference type="AlphaFoldDB" id="A0A2X2YFC2"/>
<protein>
    <submittedName>
        <fullName evidence="2">Regulatory protein CsrD</fullName>
    </submittedName>
</protein>
<evidence type="ECO:0000313" key="2">
    <source>
        <dbReference type="EMBL" id="SQB37260.1"/>
    </source>
</evidence>